<evidence type="ECO:0000256" key="1">
    <source>
        <dbReference type="ARBA" id="ARBA00001946"/>
    </source>
</evidence>
<reference evidence="5 6" key="1">
    <citation type="submission" date="2018-03" db="EMBL/GenBank/DDBJ databases">
        <title>Aerobic endospore-forming bacteria genome sequencing and assembly.</title>
        <authorList>
            <person name="Cavalcante D.A."/>
            <person name="Driks A."/>
            <person name="Putonti C."/>
            <person name="De-Souza M.T."/>
        </authorList>
    </citation>
    <scope>NUCLEOTIDE SEQUENCE [LARGE SCALE GENOMIC DNA]</scope>
    <source>
        <strain evidence="5 6">SDF0037</strain>
    </source>
</reference>
<evidence type="ECO:0000256" key="3">
    <source>
        <dbReference type="RuleBase" id="RU003476"/>
    </source>
</evidence>
<dbReference type="PROSITE" id="PS51462">
    <property type="entry name" value="NUDIX"/>
    <property type="match status" value="1"/>
</dbReference>
<dbReference type="InterPro" id="IPR020084">
    <property type="entry name" value="NUDIX_hydrolase_CS"/>
</dbReference>
<dbReference type="Proteomes" id="UP000317944">
    <property type="component" value="Unassembled WGS sequence"/>
</dbReference>
<keyword evidence="2 3" id="KW-0378">Hydrolase</keyword>
<dbReference type="Pfam" id="PF00293">
    <property type="entry name" value="NUDIX"/>
    <property type="match status" value="1"/>
</dbReference>
<evidence type="ECO:0000259" key="4">
    <source>
        <dbReference type="PROSITE" id="PS51462"/>
    </source>
</evidence>
<gene>
    <name evidence="5" type="ORF">C7Y47_21535</name>
</gene>
<dbReference type="GO" id="GO:0016787">
    <property type="term" value="F:hydrolase activity"/>
    <property type="evidence" value="ECO:0007669"/>
    <property type="project" value="UniProtKB-KW"/>
</dbReference>
<organism evidence="5 6">
    <name type="scientific">Lysinibacillus sphaericus</name>
    <name type="common">Bacillus sphaericus</name>
    <dbReference type="NCBI Taxonomy" id="1421"/>
    <lineage>
        <taxon>Bacteria</taxon>
        <taxon>Bacillati</taxon>
        <taxon>Bacillota</taxon>
        <taxon>Bacilli</taxon>
        <taxon>Bacillales</taxon>
        <taxon>Bacillaceae</taxon>
        <taxon>Lysinibacillus</taxon>
    </lineage>
</organism>
<accession>A0A544U8L7</accession>
<dbReference type="InterPro" id="IPR015797">
    <property type="entry name" value="NUDIX_hydrolase-like_dom_sf"/>
</dbReference>
<dbReference type="PANTHER" id="PTHR43046">
    <property type="entry name" value="GDP-MANNOSE MANNOSYL HYDROLASE"/>
    <property type="match status" value="1"/>
</dbReference>
<protein>
    <submittedName>
        <fullName evidence="5">NUDIX domain-containing protein</fullName>
    </submittedName>
</protein>
<dbReference type="PANTHER" id="PTHR43046:SF2">
    <property type="entry name" value="8-OXO-DGTP DIPHOSPHATASE-RELATED"/>
    <property type="match status" value="1"/>
</dbReference>
<dbReference type="InterPro" id="IPR000086">
    <property type="entry name" value="NUDIX_hydrolase_dom"/>
</dbReference>
<evidence type="ECO:0000313" key="5">
    <source>
        <dbReference type="EMBL" id="TQR28424.1"/>
    </source>
</evidence>
<dbReference type="CDD" id="cd04677">
    <property type="entry name" value="NUDIX_Hydrolase"/>
    <property type="match status" value="1"/>
</dbReference>
<comment type="cofactor">
    <cofactor evidence="1">
        <name>Mg(2+)</name>
        <dbReference type="ChEBI" id="CHEBI:18420"/>
    </cofactor>
</comment>
<dbReference type="SUPFAM" id="SSF55811">
    <property type="entry name" value="Nudix"/>
    <property type="match status" value="1"/>
</dbReference>
<dbReference type="PRINTS" id="PR00502">
    <property type="entry name" value="NUDIXFAMILY"/>
</dbReference>
<dbReference type="Gene3D" id="3.90.79.10">
    <property type="entry name" value="Nucleoside Triphosphate Pyrophosphohydrolase"/>
    <property type="match status" value="1"/>
</dbReference>
<dbReference type="EMBL" id="SADV01000029">
    <property type="protein sequence ID" value="TQR28424.1"/>
    <property type="molecule type" value="Genomic_DNA"/>
</dbReference>
<evidence type="ECO:0000256" key="2">
    <source>
        <dbReference type="ARBA" id="ARBA00022801"/>
    </source>
</evidence>
<evidence type="ECO:0000313" key="6">
    <source>
        <dbReference type="Proteomes" id="UP000317944"/>
    </source>
</evidence>
<proteinExistence type="inferred from homology"/>
<dbReference type="AlphaFoldDB" id="A0A544U8L7"/>
<dbReference type="OrthoDB" id="9787476at2"/>
<comment type="similarity">
    <text evidence="3">Belongs to the Nudix hydrolase family.</text>
</comment>
<dbReference type="InterPro" id="IPR020476">
    <property type="entry name" value="Nudix_hydrolase"/>
</dbReference>
<dbReference type="PROSITE" id="PS00893">
    <property type="entry name" value="NUDIX_BOX"/>
    <property type="match status" value="1"/>
</dbReference>
<sequence length="154" mass="17736">MMNYIQTIRKLIGNEVLMTVGCGIIIEQENQILLQHRKDRDVWGIPGGVMEPGETFLETAVRETFEETGLIVEQLELFGLYSGGEGFAEYPNGDKVFSIQIIFHSSCFLGELIHETEESHEHRFFTRDDLPLLNAHQERFIQDWVNQVTLPIIK</sequence>
<comment type="caution">
    <text evidence="5">The sequence shown here is derived from an EMBL/GenBank/DDBJ whole genome shotgun (WGS) entry which is preliminary data.</text>
</comment>
<name>A0A544U8L7_LYSSH</name>
<feature type="domain" description="Nudix hydrolase" evidence="4">
    <location>
        <begin position="15"/>
        <end position="147"/>
    </location>
</feature>